<dbReference type="HOGENOM" id="CLU_290103_0_0_1"/>
<feature type="region of interest" description="Disordered" evidence="1">
    <location>
        <begin position="652"/>
        <end position="683"/>
    </location>
</feature>
<dbReference type="Gramene" id="OB01G18370.1">
    <property type="protein sequence ID" value="OB01G18370.1"/>
    <property type="gene ID" value="OB01G18370"/>
</dbReference>
<dbReference type="GO" id="GO:0009910">
    <property type="term" value="P:negative regulation of flower development"/>
    <property type="evidence" value="ECO:0007669"/>
    <property type="project" value="InterPro"/>
</dbReference>
<dbReference type="AlphaFoldDB" id="J3KXY1"/>
<keyword evidence="3" id="KW-1185">Reference proteome</keyword>
<dbReference type="STRING" id="4533.J3KXY1"/>
<feature type="compositionally biased region" description="Basic and acidic residues" evidence="1">
    <location>
        <begin position="365"/>
        <end position="384"/>
    </location>
</feature>
<dbReference type="InterPro" id="IPR034583">
    <property type="entry name" value="EMF1"/>
</dbReference>
<gene>
    <name evidence="2" type="primary">LOC102701944</name>
</gene>
<evidence type="ECO:0000313" key="3">
    <source>
        <dbReference type="Proteomes" id="UP000006038"/>
    </source>
</evidence>
<dbReference type="KEGG" id="obr:102701944"/>
<name>J3KXY1_ORYBR</name>
<dbReference type="EnsemblPlants" id="OB01G18370.1">
    <property type="protein sequence ID" value="OB01G18370.1"/>
    <property type="gene ID" value="OB01G18370"/>
</dbReference>
<feature type="region of interest" description="Disordered" evidence="1">
    <location>
        <begin position="452"/>
        <end position="472"/>
    </location>
</feature>
<evidence type="ECO:0000313" key="2">
    <source>
        <dbReference type="EnsemblPlants" id="OB01G18370.1"/>
    </source>
</evidence>
<feature type="compositionally biased region" description="Polar residues" evidence="1">
    <location>
        <begin position="155"/>
        <end position="164"/>
    </location>
</feature>
<feature type="compositionally biased region" description="Polar residues" evidence="1">
    <location>
        <begin position="452"/>
        <end position="464"/>
    </location>
</feature>
<reference evidence="2" key="1">
    <citation type="journal article" date="2013" name="Nat. Commun.">
        <title>Whole-genome sequencing of Oryza brachyantha reveals mechanisms underlying Oryza genome evolution.</title>
        <authorList>
            <person name="Chen J."/>
            <person name="Huang Q."/>
            <person name="Gao D."/>
            <person name="Wang J."/>
            <person name="Lang Y."/>
            <person name="Liu T."/>
            <person name="Li B."/>
            <person name="Bai Z."/>
            <person name="Luis Goicoechea J."/>
            <person name="Liang C."/>
            <person name="Chen C."/>
            <person name="Zhang W."/>
            <person name="Sun S."/>
            <person name="Liao Y."/>
            <person name="Zhang X."/>
            <person name="Yang L."/>
            <person name="Song C."/>
            <person name="Wang M."/>
            <person name="Shi J."/>
            <person name="Liu G."/>
            <person name="Liu J."/>
            <person name="Zhou H."/>
            <person name="Zhou W."/>
            <person name="Yu Q."/>
            <person name="An N."/>
            <person name="Chen Y."/>
            <person name="Cai Q."/>
            <person name="Wang B."/>
            <person name="Liu B."/>
            <person name="Min J."/>
            <person name="Huang Y."/>
            <person name="Wu H."/>
            <person name="Li Z."/>
            <person name="Zhang Y."/>
            <person name="Yin Y."/>
            <person name="Song W."/>
            <person name="Jiang J."/>
            <person name="Jackson S.A."/>
            <person name="Wing R.A."/>
            <person name="Wang J."/>
            <person name="Chen M."/>
        </authorList>
    </citation>
    <scope>NUCLEOTIDE SEQUENCE [LARGE SCALE GENOMIC DNA]</scope>
    <source>
        <strain evidence="2">cv. IRGC 101232</strain>
    </source>
</reference>
<accession>J3KXY1</accession>
<feature type="compositionally biased region" description="Polar residues" evidence="1">
    <location>
        <begin position="172"/>
        <end position="188"/>
    </location>
</feature>
<dbReference type="GeneID" id="102701944"/>
<dbReference type="OrthoDB" id="754229at2759"/>
<feature type="compositionally biased region" description="Polar residues" evidence="1">
    <location>
        <begin position="492"/>
        <end position="505"/>
    </location>
</feature>
<proteinExistence type="predicted"/>
<dbReference type="PANTHER" id="PTHR35504">
    <property type="entry name" value="PROTEIN EMBRYONIC FLOWER 1"/>
    <property type="match status" value="1"/>
</dbReference>
<feature type="region of interest" description="Disordered" evidence="1">
    <location>
        <begin position="311"/>
        <end position="343"/>
    </location>
</feature>
<dbReference type="GO" id="GO:0048367">
    <property type="term" value="P:shoot system development"/>
    <property type="evidence" value="ECO:0007669"/>
    <property type="project" value="InterPro"/>
</dbReference>
<feature type="region of interest" description="Disordered" evidence="1">
    <location>
        <begin position="486"/>
        <end position="528"/>
    </location>
</feature>
<protein>
    <recommendedName>
        <fullName evidence="4">Embryonic flower 1-like protein</fullName>
    </recommendedName>
</protein>
<feature type="compositionally biased region" description="Basic residues" evidence="1">
    <location>
        <begin position="320"/>
        <end position="330"/>
    </location>
</feature>
<dbReference type="OMA" id="AEQCNLT"/>
<feature type="region of interest" description="Disordered" evidence="1">
    <location>
        <begin position="154"/>
        <end position="205"/>
    </location>
</feature>
<dbReference type="RefSeq" id="XP_006643943.1">
    <property type="nucleotide sequence ID" value="XM_006643880.3"/>
</dbReference>
<dbReference type="PANTHER" id="PTHR35504:SF1">
    <property type="entry name" value="PROTEIN EMBRYONIC FLOWER 1"/>
    <property type="match status" value="1"/>
</dbReference>
<organism evidence="2">
    <name type="scientific">Oryza brachyantha</name>
    <name type="common">malo sina</name>
    <dbReference type="NCBI Taxonomy" id="4533"/>
    <lineage>
        <taxon>Eukaryota</taxon>
        <taxon>Viridiplantae</taxon>
        <taxon>Streptophyta</taxon>
        <taxon>Embryophyta</taxon>
        <taxon>Tracheophyta</taxon>
        <taxon>Spermatophyta</taxon>
        <taxon>Magnoliopsida</taxon>
        <taxon>Liliopsida</taxon>
        <taxon>Poales</taxon>
        <taxon>Poaceae</taxon>
        <taxon>BOP clade</taxon>
        <taxon>Oryzoideae</taxon>
        <taxon>Oryzeae</taxon>
        <taxon>Oryzinae</taxon>
        <taxon>Oryza</taxon>
    </lineage>
</organism>
<evidence type="ECO:0000256" key="1">
    <source>
        <dbReference type="SAM" id="MobiDB-lite"/>
    </source>
</evidence>
<feature type="region of interest" description="Disordered" evidence="1">
    <location>
        <begin position="239"/>
        <end position="264"/>
    </location>
</feature>
<dbReference type="eggNOG" id="ENOG502RBJ9">
    <property type="taxonomic scope" value="Eukaryota"/>
</dbReference>
<feature type="region of interest" description="Disordered" evidence="1">
    <location>
        <begin position="358"/>
        <end position="384"/>
    </location>
</feature>
<reference evidence="2" key="2">
    <citation type="submission" date="2013-04" db="UniProtKB">
        <authorList>
            <consortium name="EnsemblPlants"/>
        </authorList>
    </citation>
    <scope>IDENTIFICATION</scope>
</reference>
<feature type="compositionally biased region" description="Polar residues" evidence="1">
    <location>
        <begin position="652"/>
        <end position="662"/>
    </location>
</feature>
<dbReference type="Proteomes" id="UP000006038">
    <property type="component" value="Chromosome 1"/>
</dbReference>
<sequence>MEVAAVEEGGRVGTNCMLARGTSAAAAPVLELTMPLQDAAAELAGDEPADQHQCEHFSIRGYVALLQKKDPKFRSLSRIFLDQKKCNGHQASSSPFSVAKFRRWDCSKCLEKLKASDYGTSPRTLPAKQDGTSDGCSITFVRSTFMPATVGSKIVSPSAQSSQGKKSDRSTLPKSAQEGNNSKCNAPSGQKGAAEGNTGPHMKDLQGAAQNYDMAVNIPDNTSIDVGVLPEVPQIALHKEGNDEDQSPSTPKLSEVILKPNDDRDGKTKGLLVAEKCNLTKHLKPMSGQKCDQVCNSEPCEDFVPKRSAKSKCKKEMNKKLMKKKKHSNKHTSQADVSEAKLCRRKPKKVRLLSEIINANQGGEPRSDEDHHENVSDHREDERRLIPLEVSMDFPGSHQKVREDELKSTKSKTKRKFADAVDDGSSLMNWLNGKKRKTTENVHHSVVRPAGNLSNRKVTPTVSAQHDDDDNIENGLDVNMHMTDMRQHESENSTQRCSSKGTTAGLSKWKTHSPASAKNGDENTRDSQNIPILRTEDQCQMETENSVLRCSAKVSPAKHDIQNLSGLHEQSLPKKKKKKSLELMHEKRTMIDDIPMDIVELLAKNQHERQLMSETDCSDISHIQPKTTADGDCVVVAAKDGSDYASSVFDTNSQQKSLAPQNTHKELQNHVASSTQDISPHPLELQISGHSKSTQEQPTHLRMEEMVTIAASSPLFSHHDDQGIAEAPMECWGHKDAKKLTWDHFKAATRNSPAATCGAQFRPSIQAVDLTSTHVMGSSSNLAAHQQVIAPLDHYAERAVNQMQARIFPSTIATMEAGKLCDRRNAGQYVLYPKEPMPATHLLRMVDPSTLAGFPNYETSSRNQMEFQLWNSQYAHNQYKGSTSTSYGSNLNGKVPLTFEDLSRRQLHDLHRPLRPHPRVGVLGSLLQKEIANWSENCGTQSGYKLGVSKGMASVSKGMASHQMNRKEHFEALNSGMFSAKWNALQLGSVSSSAELLSARNSIAQSWARGKGKMVHPLDRLVRQDICITNRNPADFTTISDDNEYMYYL</sequence>
<evidence type="ECO:0008006" key="4">
    <source>
        <dbReference type="Google" id="ProtNLM"/>
    </source>
</evidence>
<dbReference type="GO" id="GO:0045892">
    <property type="term" value="P:negative regulation of DNA-templated transcription"/>
    <property type="evidence" value="ECO:0007669"/>
    <property type="project" value="InterPro"/>
</dbReference>